<dbReference type="SUPFAM" id="SSF54001">
    <property type="entry name" value="Cysteine proteinases"/>
    <property type="match status" value="1"/>
</dbReference>
<dbReference type="InterPro" id="IPR038765">
    <property type="entry name" value="Papain-like_cys_pep_sf"/>
</dbReference>
<dbReference type="OrthoDB" id="5855924at2759"/>
<accession>A0A4U5NZY0</accession>
<dbReference type="Gene3D" id="1.10.287.2250">
    <property type="match status" value="1"/>
</dbReference>
<feature type="chain" id="PRO_5020521117" description="Cathepsin propeptide inhibitor domain-containing protein" evidence="1">
    <location>
        <begin position="20"/>
        <end position="118"/>
    </location>
</feature>
<sequence length="118" mass="13584">MIFISALLLLPTLIAGLSANAPAADASRWEEFVETHKKEYSSGAEESKRFQIFRENLEAIQKLNDHHQEMATFEINQFVDLNQEEFAARFNEVLTFLLTTKNVLDHSCCGRRWLRPKG</sequence>
<keyword evidence="4" id="KW-1185">Reference proteome</keyword>
<evidence type="ECO:0000313" key="3">
    <source>
        <dbReference type="EMBL" id="TKR89226.1"/>
    </source>
</evidence>
<dbReference type="AlphaFoldDB" id="A0A4U5NZY0"/>
<reference evidence="3 4" key="2">
    <citation type="journal article" date="2019" name="G3 (Bethesda)">
        <title>Hybrid Assembly of the Genome of the Entomopathogenic Nematode Steinernema carpocapsae Identifies the X-Chromosome.</title>
        <authorList>
            <person name="Serra L."/>
            <person name="Macchietto M."/>
            <person name="Macias-Munoz A."/>
            <person name="McGill C.J."/>
            <person name="Rodriguez I.M."/>
            <person name="Rodriguez B."/>
            <person name="Murad R."/>
            <person name="Mortazavi A."/>
        </authorList>
    </citation>
    <scope>NUCLEOTIDE SEQUENCE [LARGE SCALE GENOMIC DNA]</scope>
    <source>
        <strain evidence="3 4">ALL</strain>
    </source>
</reference>
<name>A0A4U5NZY0_STECR</name>
<evidence type="ECO:0000313" key="4">
    <source>
        <dbReference type="Proteomes" id="UP000298663"/>
    </source>
</evidence>
<gene>
    <name evidence="3" type="ORF">L596_013362</name>
</gene>
<reference evidence="3 4" key="1">
    <citation type="journal article" date="2015" name="Genome Biol.">
        <title>Comparative genomics of Steinernema reveals deeply conserved gene regulatory networks.</title>
        <authorList>
            <person name="Dillman A.R."/>
            <person name="Macchietto M."/>
            <person name="Porter C.F."/>
            <person name="Rogers A."/>
            <person name="Williams B."/>
            <person name="Antoshechkin I."/>
            <person name="Lee M.M."/>
            <person name="Goodwin Z."/>
            <person name="Lu X."/>
            <person name="Lewis E.E."/>
            <person name="Goodrich-Blair H."/>
            <person name="Stock S.P."/>
            <person name="Adams B.J."/>
            <person name="Sternberg P.W."/>
            <person name="Mortazavi A."/>
        </authorList>
    </citation>
    <scope>NUCLEOTIDE SEQUENCE [LARGE SCALE GENOMIC DNA]</scope>
    <source>
        <strain evidence="3 4">ALL</strain>
    </source>
</reference>
<protein>
    <recommendedName>
        <fullName evidence="2">Cathepsin propeptide inhibitor domain-containing protein</fullName>
    </recommendedName>
</protein>
<dbReference type="SMART" id="SM00848">
    <property type="entry name" value="Inhibitor_I29"/>
    <property type="match status" value="1"/>
</dbReference>
<dbReference type="Pfam" id="PF08246">
    <property type="entry name" value="Inhibitor_I29"/>
    <property type="match status" value="1"/>
</dbReference>
<feature type="domain" description="Cathepsin propeptide inhibitor" evidence="2">
    <location>
        <begin position="29"/>
        <end position="86"/>
    </location>
</feature>
<evidence type="ECO:0000256" key="1">
    <source>
        <dbReference type="SAM" id="SignalP"/>
    </source>
</evidence>
<dbReference type="EMBL" id="AZBU02000003">
    <property type="protein sequence ID" value="TKR89226.1"/>
    <property type="molecule type" value="Genomic_DNA"/>
</dbReference>
<dbReference type="Proteomes" id="UP000298663">
    <property type="component" value="Unassembled WGS sequence"/>
</dbReference>
<feature type="signal peptide" evidence="1">
    <location>
        <begin position="1"/>
        <end position="19"/>
    </location>
</feature>
<comment type="caution">
    <text evidence="3">The sequence shown here is derived from an EMBL/GenBank/DDBJ whole genome shotgun (WGS) entry which is preliminary data.</text>
</comment>
<evidence type="ECO:0000259" key="2">
    <source>
        <dbReference type="SMART" id="SM00848"/>
    </source>
</evidence>
<organism evidence="3 4">
    <name type="scientific">Steinernema carpocapsae</name>
    <name type="common">Entomopathogenic nematode</name>
    <dbReference type="NCBI Taxonomy" id="34508"/>
    <lineage>
        <taxon>Eukaryota</taxon>
        <taxon>Metazoa</taxon>
        <taxon>Ecdysozoa</taxon>
        <taxon>Nematoda</taxon>
        <taxon>Chromadorea</taxon>
        <taxon>Rhabditida</taxon>
        <taxon>Tylenchina</taxon>
        <taxon>Panagrolaimomorpha</taxon>
        <taxon>Strongyloidoidea</taxon>
        <taxon>Steinernematidae</taxon>
        <taxon>Steinernema</taxon>
    </lineage>
</organism>
<proteinExistence type="predicted"/>
<dbReference type="InterPro" id="IPR013201">
    <property type="entry name" value="Prot_inhib_I29"/>
</dbReference>
<keyword evidence="1" id="KW-0732">Signal</keyword>
<dbReference type="STRING" id="34508.A0A4U5NZY0"/>